<accession>A0ABZ1CYE9</accession>
<sequence length="417" mass="47741">MATITDIPREWMETSGHRVTRLSDQAGSSSLYFNFNAYTPEGDFVVITTPDGISKIDLSDYRLSLIVPIQQPFSLLFVGKRYRRAYYRLTDQKSLFWVDVDTGVTHFIAHEDLGDIQTVNADETLLAGVEVDSSFKSEILELFTKRDPKTDQFVYEANWSDGTPMSYADAKELRLSQRLDAKVPMILFVIDIEMGTRRNVYTATDWLNHLLFSPTSPSNLMFCHEGPWHQVDRLWILDLDQSPLRPTKLHERKMNMEIAGHEWFSSDGKTIWYDLQTPRGEDFWVAGYEIETGRRVQYHLARNEWSVHFHSSPDNTQFCGDGGDSEMVAHADDGKYLYLFTPNRIPDVAGLKAADSANLVTPGYFTSNKLVNLQAHDYRMEPNANFTPDGKRLIFRSNLHGELHVYAVELEKGSLES</sequence>
<evidence type="ECO:0000313" key="2">
    <source>
        <dbReference type="EMBL" id="WRT66791.1"/>
    </source>
</evidence>
<dbReference type="SUPFAM" id="SSF82171">
    <property type="entry name" value="DPP6 N-terminal domain-like"/>
    <property type="match status" value="1"/>
</dbReference>
<proteinExistence type="predicted"/>
<reference evidence="2 3" key="1">
    <citation type="submission" date="2024-01" db="EMBL/GenBank/DDBJ databases">
        <title>Comparative genomics of Cryptococcus and Kwoniella reveals pathogenesis evolution and contrasting modes of karyotype evolution via chromosome fusion or intercentromeric recombination.</title>
        <authorList>
            <person name="Coelho M.A."/>
            <person name="David-Palma M."/>
            <person name="Shea T."/>
            <person name="Bowers K."/>
            <person name="McGinley-Smith S."/>
            <person name="Mohammad A.W."/>
            <person name="Gnirke A."/>
            <person name="Yurkov A.M."/>
            <person name="Nowrousian M."/>
            <person name="Sun S."/>
            <person name="Cuomo C.A."/>
            <person name="Heitman J."/>
        </authorList>
    </citation>
    <scope>NUCLEOTIDE SEQUENCE [LARGE SCALE GENOMIC DNA]</scope>
    <source>
        <strain evidence="2">CBS 11374</strain>
    </source>
</reference>
<dbReference type="InterPro" id="IPR015943">
    <property type="entry name" value="WD40/YVTN_repeat-like_dom_sf"/>
</dbReference>
<dbReference type="Proteomes" id="UP001329825">
    <property type="component" value="Chromosome 4"/>
</dbReference>
<feature type="domain" description="Oligogalacturonate lyase" evidence="1">
    <location>
        <begin position="187"/>
        <end position="410"/>
    </location>
</feature>
<name>A0ABZ1CYE9_9TREE</name>
<dbReference type="InterPro" id="IPR027946">
    <property type="entry name" value="Ogl_dom"/>
</dbReference>
<dbReference type="EMBL" id="CP141884">
    <property type="protein sequence ID" value="WRT66791.1"/>
    <property type="molecule type" value="Genomic_DNA"/>
</dbReference>
<organism evidence="2 3">
    <name type="scientific">Kwoniella shivajii</name>
    <dbReference type="NCBI Taxonomy" id="564305"/>
    <lineage>
        <taxon>Eukaryota</taxon>
        <taxon>Fungi</taxon>
        <taxon>Dikarya</taxon>
        <taxon>Basidiomycota</taxon>
        <taxon>Agaricomycotina</taxon>
        <taxon>Tremellomycetes</taxon>
        <taxon>Tremellales</taxon>
        <taxon>Cryptococcaceae</taxon>
        <taxon>Kwoniella</taxon>
    </lineage>
</organism>
<evidence type="ECO:0000313" key="3">
    <source>
        <dbReference type="Proteomes" id="UP001329825"/>
    </source>
</evidence>
<dbReference type="RefSeq" id="XP_062791531.1">
    <property type="nucleotide sequence ID" value="XM_062935480.1"/>
</dbReference>
<dbReference type="GeneID" id="87955885"/>
<evidence type="ECO:0000259" key="1">
    <source>
        <dbReference type="Pfam" id="PF14583"/>
    </source>
</evidence>
<gene>
    <name evidence="2" type="ORF">IL334_003754</name>
</gene>
<dbReference type="Pfam" id="PF14583">
    <property type="entry name" value="Pectate_lyase22"/>
    <property type="match status" value="1"/>
</dbReference>
<protein>
    <recommendedName>
        <fullName evidence="1">Oligogalacturonate lyase domain-containing protein</fullName>
    </recommendedName>
</protein>
<dbReference type="Gene3D" id="2.130.10.10">
    <property type="entry name" value="YVTN repeat-like/Quinoprotein amine dehydrogenase"/>
    <property type="match status" value="1"/>
</dbReference>
<keyword evidence="3" id="KW-1185">Reference proteome</keyword>